<evidence type="ECO:0000313" key="2">
    <source>
        <dbReference type="EMBL" id="VYU28191.1"/>
    </source>
</evidence>
<reference evidence="2" key="1">
    <citation type="submission" date="2019-11" db="EMBL/GenBank/DDBJ databases">
        <authorList>
            <person name="Feng L."/>
        </authorList>
    </citation>
    <scope>NUCLEOTIDE SEQUENCE</scope>
    <source>
        <strain evidence="2">SsimulansLFYP27</strain>
    </source>
</reference>
<keyword evidence="1" id="KW-0812">Transmembrane</keyword>
<feature type="transmembrane region" description="Helical" evidence="1">
    <location>
        <begin position="252"/>
        <end position="270"/>
    </location>
</feature>
<name>A0A6N3DMZ8_STASI</name>
<dbReference type="AlphaFoldDB" id="A0A6N3DMZ8"/>
<protein>
    <submittedName>
        <fullName evidence="2">Uncharacterized protein</fullName>
    </submittedName>
</protein>
<dbReference type="EMBL" id="CACRUO010000043">
    <property type="protein sequence ID" value="VYU28191.1"/>
    <property type="molecule type" value="Genomic_DNA"/>
</dbReference>
<accession>A0A6N3DMZ8</accession>
<feature type="transmembrane region" description="Helical" evidence="1">
    <location>
        <begin position="220"/>
        <end position="246"/>
    </location>
</feature>
<organism evidence="2">
    <name type="scientific">Staphylococcus simulans</name>
    <dbReference type="NCBI Taxonomy" id="1286"/>
    <lineage>
        <taxon>Bacteria</taxon>
        <taxon>Bacillati</taxon>
        <taxon>Bacillota</taxon>
        <taxon>Bacilli</taxon>
        <taxon>Bacillales</taxon>
        <taxon>Staphylococcaceae</taxon>
        <taxon>Staphylococcus</taxon>
    </lineage>
</organism>
<sequence>MISCTVWICHRYWHIEFTWCLTVRNFSWVIHCYYWCSFICWEVRYCHFAFHFTFSCTLTKWFFNRFHCWFISVRIFRSDCYFNFHNIRCFIWISHCDWNFELAACFTVRYFCCIHCDYRLVALFREIRNTYFTFDFIFSSCCAIWFCDFSRSRFIFIILRLRINCKFHYHMVFCTIWISDCDWHFKLTACFTVRNFCFIYCHCEWLDVFWISWNSNFSFYFIRCCCFTIMFSYLSCFRIVFHIIWLIAYSNFNYYMVFCTIWISDCNRHIKYPMSISIR</sequence>
<gene>
    <name evidence="2" type="ORF">SSLFYP27_01890</name>
</gene>
<keyword evidence="1" id="KW-0472">Membrane</keyword>
<proteinExistence type="predicted"/>
<evidence type="ECO:0000256" key="1">
    <source>
        <dbReference type="SAM" id="Phobius"/>
    </source>
</evidence>
<keyword evidence="1" id="KW-1133">Transmembrane helix</keyword>